<feature type="transmembrane region" description="Helical" evidence="6">
    <location>
        <begin position="448"/>
        <end position="467"/>
    </location>
</feature>
<dbReference type="AlphaFoldDB" id="A0A4Q7DXU9"/>
<keyword evidence="2" id="KW-1003">Cell membrane</keyword>
<feature type="transmembrane region" description="Helical" evidence="6">
    <location>
        <begin position="43"/>
        <end position="66"/>
    </location>
</feature>
<sequence>MKKKSLGVNALLNSLQTILNLIFPLITFPYASRILSVDGMGKFNFSNSIVSYFSLIASLGISTFAIREGAKYRDDREKISKFASRVFTFNLASTLIAYIALAITLFVAPALHKYLTSILLLSISIILTTLGTDWVYTIFEEYGYLTLRNIIFKILSVILLFVFVRSSDDYLNYVGISVFASVGSNILNFIYARKLCDIKIDTHFDWKAYAVPIFTIFSVTVAIQIYVSSDVTILGFLKNDYVVGIYSTSVKIYYIVGSLLMAIQVVTIPRLAMLMGQHRMREYRRVMRQLFNTFLLILLPGMTGLFMVSPEIIYIIAGPKYIASSTSLRILAFAMLGSGISGIFGQCALMPAKRERKNLISSATSAVLNIVLNFVLIPFLSYDGAALTTVLAECTMMFMNYYYSRDITGFVFRDKTIIKNVIIDLLGCVGIILSCLVCQHLISSNVGRLISSVVLSGIIYVIIVLSLRQTTAVEMLEQIKFRIQH</sequence>
<protein>
    <submittedName>
        <fullName evidence="7">Poly-gamma-glutamate biosynthesis protein</fullName>
    </submittedName>
</protein>
<dbReference type="InterPro" id="IPR002797">
    <property type="entry name" value="Polysacc_synth"/>
</dbReference>
<dbReference type="Proteomes" id="UP000292818">
    <property type="component" value="Unassembled WGS sequence"/>
</dbReference>
<feature type="transmembrane region" description="Helical" evidence="6">
    <location>
        <begin position="294"/>
        <end position="316"/>
    </location>
</feature>
<gene>
    <name evidence="7" type="ORF">LDELB18P1_1673</name>
</gene>
<evidence type="ECO:0000313" key="7">
    <source>
        <dbReference type="EMBL" id="RZM15672.1"/>
    </source>
</evidence>
<dbReference type="RefSeq" id="WP_130137725.1">
    <property type="nucleotide sequence ID" value="NZ_SETJ01000077.1"/>
</dbReference>
<keyword evidence="5 6" id="KW-0472">Membrane</keyword>
<evidence type="ECO:0000256" key="2">
    <source>
        <dbReference type="ARBA" id="ARBA00022475"/>
    </source>
</evidence>
<comment type="caution">
    <text evidence="7">The sequence shown here is derived from an EMBL/GenBank/DDBJ whole genome shotgun (WGS) entry which is preliminary data.</text>
</comment>
<keyword evidence="4 6" id="KW-1133">Transmembrane helix</keyword>
<dbReference type="Pfam" id="PF01943">
    <property type="entry name" value="Polysacc_synt"/>
    <property type="match status" value="1"/>
</dbReference>
<evidence type="ECO:0000313" key="8">
    <source>
        <dbReference type="Proteomes" id="UP000292818"/>
    </source>
</evidence>
<dbReference type="EMBL" id="SETJ01000077">
    <property type="protein sequence ID" value="RZM15672.1"/>
    <property type="molecule type" value="Genomic_DNA"/>
</dbReference>
<organism evidence="7 8">
    <name type="scientific">Lactobacillus delbrueckii</name>
    <dbReference type="NCBI Taxonomy" id="1584"/>
    <lineage>
        <taxon>Bacteria</taxon>
        <taxon>Bacillati</taxon>
        <taxon>Bacillota</taxon>
        <taxon>Bacilli</taxon>
        <taxon>Lactobacillales</taxon>
        <taxon>Lactobacillaceae</taxon>
        <taxon>Lactobacillus</taxon>
    </lineage>
</organism>
<feature type="transmembrane region" description="Helical" evidence="6">
    <location>
        <begin position="252"/>
        <end position="273"/>
    </location>
</feature>
<reference evidence="7 8" key="1">
    <citation type="submission" date="2019-01" db="EMBL/GenBank/DDBJ databases">
        <title>Colonization of the human gut by bovine bacteria present in Parmesan cheese.</title>
        <authorList>
            <person name="Lugli G.A."/>
            <person name="Milani C."/>
        </authorList>
    </citation>
    <scope>NUCLEOTIDE SEQUENCE [LARGE SCALE GENOMIC DNA]</scope>
    <source>
        <strain evidence="7 8">LDELB18P1</strain>
    </source>
</reference>
<feature type="transmembrane region" description="Helical" evidence="6">
    <location>
        <begin position="423"/>
        <end position="442"/>
    </location>
</feature>
<name>A0A4Q7DXU9_9LACO</name>
<feature type="transmembrane region" description="Helical" evidence="6">
    <location>
        <begin position="385"/>
        <end position="403"/>
    </location>
</feature>
<evidence type="ECO:0000256" key="5">
    <source>
        <dbReference type="ARBA" id="ARBA00023136"/>
    </source>
</evidence>
<proteinExistence type="predicted"/>
<evidence type="ECO:0000256" key="1">
    <source>
        <dbReference type="ARBA" id="ARBA00004651"/>
    </source>
</evidence>
<feature type="transmembrane region" description="Helical" evidence="6">
    <location>
        <begin position="359"/>
        <end position="379"/>
    </location>
</feature>
<evidence type="ECO:0000256" key="3">
    <source>
        <dbReference type="ARBA" id="ARBA00022692"/>
    </source>
</evidence>
<comment type="subcellular location">
    <subcellularLocation>
        <location evidence="1">Cell membrane</location>
        <topology evidence="1">Multi-pass membrane protein</topology>
    </subcellularLocation>
</comment>
<feature type="transmembrane region" description="Helical" evidence="6">
    <location>
        <begin position="114"/>
        <end position="139"/>
    </location>
</feature>
<dbReference type="GO" id="GO:0005886">
    <property type="term" value="C:plasma membrane"/>
    <property type="evidence" value="ECO:0007669"/>
    <property type="project" value="UniProtKB-SubCell"/>
</dbReference>
<dbReference type="PANTHER" id="PTHR30250:SF11">
    <property type="entry name" value="O-ANTIGEN TRANSPORTER-RELATED"/>
    <property type="match status" value="1"/>
</dbReference>
<feature type="transmembrane region" description="Helical" evidence="6">
    <location>
        <begin position="170"/>
        <end position="192"/>
    </location>
</feature>
<evidence type="ECO:0000256" key="6">
    <source>
        <dbReference type="SAM" id="Phobius"/>
    </source>
</evidence>
<dbReference type="InterPro" id="IPR050833">
    <property type="entry name" value="Poly_Biosynth_Transport"/>
</dbReference>
<feature type="transmembrane region" description="Helical" evidence="6">
    <location>
        <begin position="146"/>
        <end position="164"/>
    </location>
</feature>
<keyword evidence="3 6" id="KW-0812">Transmembrane</keyword>
<feature type="transmembrane region" description="Helical" evidence="6">
    <location>
        <begin position="204"/>
        <end position="227"/>
    </location>
</feature>
<feature type="transmembrane region" description="Helical" evidence="6">
    <location>
        <begin position="328"/>
        <end position="352"/>
    </location>
</feature>
<dbReference type="PANTHER" id="PTHR30250">
    <property type="entry name" value="PST FAMILY PREDICTED COLANIC ACID TRANSPORTER"/>
    <property type="match status" value="1"/>
</dbReference>
<feature type="transmembrane region" description="Helical" evidence="6">
    <location>
        <begin position="87"/>
        <end position="108"/>
    </location>
</feature>
<accession>A0A4Q7DXU9</accession>
<feature type="transmembrane region" description="Helical" evidence="6">
    <location>
        <begin position="12"/>
        <end position="31"/>
    </location>
</feature>
<evidence type="ECO:0000256" key="4">
    <source>
        <dbReference type="ARBA" id="ARBA00022989"/>
    </source>
</evidence>
<dbReference type="CDD" id="cd13128">
    <property type="entry name" value="MATE_Wzx_like"/>
    <property type="match status" value="1"/>
</dbReference>